<dbReference type="InterPro" id="IPR013154">
    <property type="entry name" value="ADH-like_N"/>
</dbReference>
<dbReference type="GO" id="GO:0016651">
    <property type="term" value="F:oxidoreductase activity, acting on NAD(P)H"/>
    <property type="evidence" value="ECO:0007669"/>
    <property type="project" value="InterPro"/>
</dbReference>
<dbReference type="STRING" id="1081108.A0A168HJE3"/>
<evidence type="ECO:0000256" key="1">
    <source>
        <dbReference type="ARBA" id="ARBA00005179"/>
    </source>
</evidence>
<dbReference type="PANTHER" id="PTHR45348:SF2">
    <property type="entry name" value="ZINC-TYPE ALCOHOL DEHYDROGENASE-LIKE PROTEIN C2E1P3.01"/>
    <property type="match status" value="1"/>
</dbReference>
<sequence>MALNCNENQAAWLMGANERVKVNSIQNWTPGPGEIRVLNEVISLNPVEAKIQNKRHQKKSCESSHGHTSADKVYRFNMLQLQFPDILGSTYAGIVTEIGPGVTSVACGDRVAVARWGATTREERFTSFQKYPLALEPIGGLAVKYTSDAGYEVVTTGSRANEVFVRRRSPASIIYNQRAYDDVVQSIRDHGPYDAILEATGTEAGTEIVGKLLGQTGGLFYSTSPSQSDSELPAVVSKRGSSYSEDLVSDPAHRELQS</sequence>
<dbReference type="AlphaFoldDB" id="A0A168HJE3"/>
<evidence type="ECO:0000256" key="4">
    <source>
        <dbReference type="SAM" id="MobiDB-lite"/>
    </source>
</evidence>
<protein>
    <submittedName>
        <fullName evidence="6">GroES-like protein</fullName>
    </submittedName>
</protein>
<reference evidence="6 7" key="1">
    <citation type="journal article" date="2016" name="Genome Biol. Evol.">
        <title>Divergent and convergent evolution of fungal pathogenicity.</title>
        <authorList>
            <person name="Shang Y."/>
            <person name="Xiao G."/>
            <person name="Zheng P."/>
            <person name="Cen K."/>
            <person name="Zhan S."/>
            <person name="Wang C."/>
        </authorList>
    </citation>
    <scope>NUCLEOTIDE SEQUENCE [LARGE SCALE GENOMIC DNA]</scope>
    <source>
        <strain evidence="6 7">RCEF 1005</strain>
    </source>
</reference>
<feature type="domain" description="Alcohol dehydrogenase-like N-terminal" evidence="5">
    <location>
        <begin position="68"/>
        <end position="118"/>
    </location>
</feature>
<dbReference type="InterPro" id="IPR047122">
    <property type="entry name" value="Trans-enoyl_RdTase-like"/>
</dbReference>
<keyword evidence="3" id="KW-0560">Oxidoreductase</keyword>
<evidence type="ECO:0000256" key="2">
    <source>
        <dbReference type="ARBA" id="ARBA00008072"/>
    </source>
</evidence>
<evidence type="ECO:0000259" key="5">
    <source>
        <dbReference type="Pfam" id="PF08240"/>
    </source>
</evidence>
<dbReference type="Gene3D" id="3.90.180.10">
    <property type="entry name" value="Medium-chain alcohol dehydrogenases, catalytic domain"/>
    <property type="match status" value="1"/>
</dbReference>
<comment type="caution">
    <text evidence="6">The sequence shown here is derived from an EMBL/GenBank/DDBJ whole genome shotgun (WGS) entry which is preliminary data.</text>
</comment>
<dbReference type="Gene3D" id="3.40.50.720">
    <property type="entry name" value="NAD(P)-binding Rossmann-like Domain"/>
    <property type="match status" value="1"/>
</dbReference>
<comment type="similarity">
    <text evidence="2">Belongs to the zinc-containing alcohol dehydrogenase family.</text>
</comment>
<dbReference type="EMBL" id="AZHF01000003">
    <property type="protein sequence ID" value="OAA77855.1"/>
    <property type="molecule type" value="Genomic_DNA"/>
</dbReference>
<dbReference type="Pfam" id="PF08240">
    <property type="entry name" value="ADH_N"/>
    <property type="match status" value="1"/>
</dbReference>
<dbReference type="SUPFAM" id="SSF50129">
    <property type="entry name" value="GroES-like"/>
    <property type="match status" value="1"/>
</dbReference>
<proteinExistence type="inferred from homology"/>
<dbReference type="Proteomes" id="UP000076881">
    <property type="component" value="Unassembled WGS sequence"/>
</dbReference>
<feature type="region of interest" description="Disordered" evidence="4">
    <location>
        <begin position="222"/>
        <end position="258"/>
    </location>
</feature>
<evidence type="ECO:0000313" key="6">
    <source>
        <dbReference type="EMBL" id="OAA77855.1"/>
    </source>
</evidence>
<evidence type="ECO:0000256" key="3">
    <source>
        <dbReference type="ARBA" id="ARBA00023002"/>
    </source>
</evidence>
<accession>A0A168HJE3</accession>
<evidence type="ECO:0000313" key="7">
    <source>
        <dbReference type="Proteomes" id="UP000076881"/>
    </source>
</evidence>
<comment type="pathway">
    <text evidence="1">Secondary metabolite biosynthesis.</text>
</comment>
<keyword evidence="7" id="KW-1185">Reference proteome</keyword>
<name>A0A168HJE3_CORDF</name>
<organism evidence="6 7">
    <name type="scientific">Akanthomyces lecanii RCEF 1005</name>
    <dbReference type="NCBI Taxonomy" id="1081108"/>
    <lineage>
        <taxon>Eukaryota</taxon>
        <taxon>Fungi</taxon>
        <taxon>Dikarya</taxon>
        <taxon>Ascomycota</taxon>
        <taxon>Pezizomycotina</taxon>
        <taxon>Sordariomycetes</taxon>
        <taxon>Hypocreomycetidae</taxon>
        <taxon>Hypocreales</taxon>
        <taxon>Cordycipitaceae</taxon>
        <taxon>Akanthomyces</taxon>
        <taxon>Cordyceps confragosa</taxon>
    </lineage>
</organism>
<gene>
    <name evidence="6" type="ORF">LEL_04678</name>
</gene>
<dbReference type="InterPro" id="IPR011032">
    <property type="entry name" value="GroES-like_sf"/>
</dbReference>
<dbReference type="PANTHER" id="PTHR45348">
    <property type="entry name" value="HYPOTHETICAL OXIDOREDUCTASE (EUROFUNG)"/>
    <property type="match status" value="1"/>
</dbReference>
<dbReference type="OrthoDB" id="3509362at2759"/>